<feature type="transmembrane region" description="Helical" evidence="1">
    <location>
        <begin position="30"/>
        <end position="48"/>
    </location>
</feature>
<accession>A0A3S2WU89</accession>
<comment type="caution">
    <text evidence="2">The sequence shown here is derived from an EMBL/GenBank/DDBJ whole genome shotgun (WGS) entry which is preliminary data.</text>
</comment>
<dbReference type="PANTHER" id="PTHR39419">
    <property type="entry name" value="SLL0814 PROTEIN"/>
    <property type="match status" value="1"/>
</dbReference>
<proteinExistence type="predicted"/>
<dbReference type="Proteomes" id="UP000288178">
    <property type="component" value="Unassembled WGS sequence"/>
</dbReference>
<dbReference type="AlphaFoldDB" id="A0A3S2WU89"/>
<evidence type="ECO:0000313" key="3">
    <source>
        <dbReference type="Proteomes" id="UP000288178"/>
    </source>
</evidence>
<dbReference type="Pfam" id="PF04240">
    <property type="entry name" value="Caroten_synth"/>
    <property type="match status" value="1"/>
</dbReference>
<feature type="transmembrane region" description="Helical" evidence="1">
    <location>
        <begin position="129"/>
        <end position="150"/>
    </location>
</feature>
<reference evidence="2 3" key="1">
    <citation type="submission" date="2019-01" db="EMBL/GenBank/DDBJ databases">
        <authorList>
            <person name="Chen W.-M."/>
        </authorList>
    </citation>
    <scope>NUCLEOTIDE SEQUENCE [LARGE SCALE GENOMIC DNA]</scope>
    <source>
        <strain evidence="2 3">ICH-3</strain>
    </source>
</reference>
<evidence type="ECO:0000256" key="1">
    <source>
        <dbReference type="SAM" id="Phobius"/>
    </source>
</evidence>
<feature type="transmembrane region" description="Helical" evidence="1">
    <location>
        <begin position="288"/>
        <end position="309"/>
    </location>
</feature>
<sequence length="317" mass="35875">MINTEFIIHLEFIMIRIVDSHREQAMSDRLRNPLIWLLIAVFALFNTLKPAMPGTFWMKLLPAVSILSMLGFVLLHGPRQIGWRNVAVFFVIASVVSWCYESLSIATGFPFGHYHYTDKMGPKLGTVPLLIMPAYYAVCYVSWHLGLVMLDRFEQRGDAVQTWLVPVLAAFIMVMWDMSMDPARSTLSESWIWRDGGGYFGVPLVNFLGWFLTVWTIFQLYAFYARDTDRAAGVLGTPADCRQHWMQMAALYAALFLEFLSFAAFPPAGTVTDKSGFTWNIKDMYETLGLVALYSMVFVGLLSTIKIALAARLGARS</sequence>
<feature type="transmembrane region" description="Helical" evidence="1">
    <location>
        <begin position="54"/>
        <end position="75"/>
    </location>
</feature>
<keyword evidence="1" id="KW-1133">Transmembrane helix</keyword>
<feature type="transmembrane region" description="Helical" evidence="1">
    <location>
        <begin position="245"/>
        <end position="268"/>
    </location>
</feature>
<feature type="transmembrane region" description="Helical" evidence="1">
    <location>
        <begin position="199"/>
        <end position="224"/>
    </location>
</feature>
<evidence type="ECO:0000313" key="2">
    <source>
        <dbReference type="EMBL" id="RVT51047.1"/>
    </source>
</evidence>
<feature type="transmembrane region" description="Helical" evidence="1">
    <location>
        <begin position="162"/>
        <end position="179"/>
    </location>
</feature>
<name>A0A3S2WU89_9BURK</name>
<organism evidence="2 3">
    <name type="scientific">Rubrivivax albus</name>
    <dbReference type="NCBI Taxonomy" id="2499835"/>
    <lineage>
        <taxon>Bacteria</taxon>
        <taxon>Pseudomonadati</taxon>
        <taxon>Pseudomonadota</taxon>
        <taxon>Betaproteobacteria</taxon>
        <taxon>Burkholderiales</taxon>
        <taxon>Sphaerotilaceae</taxon>
        <taxon>Rubrivivax</taxon>
    </lineage>
</organism>
<keyword evidence="3" id="KW-1185">Reference proteome</keyword>
<dbReference type="PANTHER" id="PTHR39419:SF1">
    <property type="entry name" value="SLL0814 PROTEIN"/>
    <property type="match status" value="1"/>
</dbReference>
<dbReference type="EMBL" id="SACT01000004">
    <property type="protein sequence ID" value="RVT51047.1"/>
    <property type="molecule type" value="Genomic_DNA"/>
</dbReference>
<gene>
    <name evidence="2" type="ORF">ENE75_14790</name>
</gene>
<dbReference type="InterPro" id="IPR007354">
    <property type="entry name" value="CruF-like"/>
</dbReference>
<keyword evidence="1" id="KW-0472">Membrane</keyword>
<protein>
    <submittedName>
        <fullName evidence="2">Carotenoid biosynthesis protein</fullName>
    </submittedName>
</protein>
<keyword evidence="1" id="KW-0812">Transmembrane</keyword>
<feature type="transmembrane region" description="Helical" evidence="1">
    <location>
        <begin position="87"/>
        <end position="109"/>
    </location>
</feature>